<keyword evidence="3" id="KW-1185">Reference proteome</keyword>
<feature type="transmembrane region" description="Helical" evidence="1">
    <location>
        <begin position="6"/>
        <end position="28"/>
    </location>
</feature>
<sequence length="41" mass="4751">MITPLYVPNIINARIMAIIHLISSFFPFNSSTKKCNQNKRK</sequence>
<reference evidence="2 3" key="1">
    <citation type="journal article" date="1997" name="J. Bacteriol.">
        <title>Complete genome sequence of Methanobacterium thermoautotrophicum deltaH: functional analysis and comparative genomics.</title>
        <authorList>
            <person name="Smith D.R."/>
            <person name="Doucette-Stamm L.A."/>
            <person name="Deloughery C."/>
            <person name="Lee H.-M."/>
            <person name="Dubois J."/>
            <person name="Aldredge T."/>
            <person name="Bashirzadeh R."/>
            <person name="Blakely D."/>
            <person name="Cook R."/>
            <person name="Gilbert K."/>
            <person name="Harrison D."/>
            <person name="Hoang L."/>
            <person name="Keagle P."/>
            <person name="Lumm W."/>
            <person name="Pothier B."/>
            <person name="Qiu D."/>
            <person name="Spadafora R."/>
            <person name="Vicare R."/>
            <person name="Wang Y."/>
            <person name="Wierzbowski J."/>
            <person name="Gibson R."/>
            <person name="Jiwani N."/>
            <person name="Caruso A."/>
            <person name="Bush D."/>
            <person name="Safer H."/>
            <person name="Patwell D."/>
            <person name="Prabhakar S."/>
            <person name="McDougall S."/>
            <person name="Shimer G."/>
            <person name="Goyal A."/>
            <person name="Pietrovski S."/>
            <person name="Church G.M."/>
            <person name="Daniels C.J."/>
            <person name="Mao J.-i."/>
            <person name="Rice P."/>
            <person name="Nolling J."/>
            <person name="Reeve J.N."/>
        </authorList>
    </citation>
    <scope>NUCLEOTIDE SEQUENCE [LARGE SCALE GENOMIC DNA]</scope>
    <source>
        <strain evidence="3">ATCC 29096 / DSM 1053 / JCM 10044 / NBRC 100330 / Delta H</strain>
    </source>
</reference>
<dbReference type="InParanoid" id="O26188"/>
<dbReference type="PaxDb" id="187420-MTH_85"/>
<name>O26188_METTH</name>
<protein>
    <submittedName>
        <fullName evidence="2">Uncharacterized protein</fullName>
    </submittedName>
</protein>
<keyword evidence="1" id="KW-1133">Transmembrane helix</keyword>
<dbReference type="EMBL" id="AE000666">
    <property type="protein sequence ID" value="AAB84591.1"/>
    <property type="molecule type" value="Genomic_DNA"/>
</dbReference>
<evidence type="ECO:0000313" key="2">
    <source>
        <dbReference type="EMBL" id="AAB84591.1"/>
    </source>
</evidence>
<keyword evidence="1" id="KW-0812">Transmembrane</keyword>
<accession>O26188</accession>
<organism evidence="2 3">
    <name type="scientific">Methanothermobacter thermautotrophicus (strain ATCC 29096 / DSM 1053 / JCM 10044 / NBRC 100330 / Delta H)</name>
    <name type="common">Methanobacterium thermoautotrophicum</name>
    <dbReference type="NCBI Taxonomy" id="187420"/>
    <lineage>
        <taxon>Archaea</taxon>
        <taxon>Methanobacteriati</taxon>
        <taxon>Methanobacteriota</taxon>
        <taxon>Methanomada group</taxon>
        <taxon>Methanobacteria</taxon>
        <taxon>Methanobacteriales</taxon>
        <taxon>Methanobacteriaceae</taxon>
        <taxon>Methanothermobacter</taxon>
    </lineage>
</organism>
<dbReference type="HOGENOM" id="CLU_3263863_0_0_2"/>
<evidence type="ECO:0000313" key="3">
    <source>
        <dbReference type="Proteomes" id="UP000005223"/>
    </source>
</evidence>
<dbReference type="Proteomes" id="UP000005223">
    <property type="component" value="Chromosome"/>
</dbReference>
<gene>
    <name evidence="2" type="ordered locus">MTH_85</name>
</gene>
<dbReference type="STRING" id="187420.MTH_85"/>
<dbReference type="PIR" id="D69213">
    <property type="entry name" value="D69213"/>
</dbReference>
<dbReference type="KEGG" id="mth:MTH_85"/>
<dbReference type="EnsemblBacteria" id="AAB84591">
    <property type="protein sequence ID" value="AAB84591"/>
    <property type="gene ID" value="MTH_85"/>
</dbReference>
<proteinExistence type="predicted"/>
<dbReference type="AlphaFoldDB" id="O26188"/>
<evidence type="ECO:0000256" key="1">
    <source>
        <dbReference type="SAM" id="Phobius"/>
    </source>
</evidence>
<keyword evidence="1" id="KW-0472">Membrane</keyword>